<evidence type="ECO:0000313" key="2">
    <source>
        <dbReference type="EMBL" id="KAJ3474690.1"/>
    </source>
</evidence>
<evidence type="ECO:0000313" key="3">
    <source>
        <dbReference type="Proteomes" id="UP001212997"/>
    </source>
</evidence>
<accession>A0AAD5UQB4</accession>
<feature type="compositionally biased region" description="Basic residues" evidence="1">
    <location>
        <begin position="111"/>
        <end position="132"/>
    </location>
</feature>
<gene>
    <name evidence="2" type="ORF">NLI96_g12314</name>
</gene>
<feature type="compositionally biased region" description="Low complexity" evidence="1">
    <location>
        <begin position="135"/>
        <end position="157"/>
    </location>
</feature>
<dbReference type="AlphaFoldDB" id="A0AAD5UQB4"/>
<name>A0AAD5UQB4_9APHY</name>
<comment type="caution">
    <text evidence="2">The sequence shown here is derived from an EMBL/GenBank/DDBJ whole genome shotgun (WGS) entry which is preliminary data.</text>
</comment>
<feature type="compositionally biased region" description="Polar residues" evidence="1">
    <location>
        <begin position="80"/>
        <end position="100"/>
    </location>
</feature>
<dbReference type="Proteomes" id="UP001212997">
    <property type="component" value="Unassembled WGS sequence"/>
</dbReference>
<evidence type="ECO:0000256" key="1">
    <source>
        <dbReference type="SAM" id="MobiDB-lite"/>
    </source>
</evidence>
<organism evidence="2 3">
    <name type="scientific">Meripilus lineatus</name>
    <dbReference type="NCBI Taxonomy" id="2056292"/>
    <lineage>
        <taxon>Eukaryota</taxon>
        <taxon>Fungi</taxon>
        <taxon>Dikarya</taxon>
        <taxon>Basidiomycota</taxon>
        <taxon>Agaricomycotina</taxon>
        <taxon>Agaricomycetes</taxon>
        <taxon>Polyporales</taxon>
        <taxon>Meripilaceae</taxon>
        <taxon>Meripilus</taxon>
    </lineage>
</organism>
<sequence length="270" mass="29542">MRAKMTLTLAEDHLQDHPDIATHYERTLSIEGSSPKPCIVPGNALQLIDDDPSAPRSQTPSSIIILGNDDPHPTIILPGSPTTPDTSSVSIEPDQESQQTQEHELGQGRRSIPRVRFRSRVRITSGLRKHRRSTGDNPNSTSPSSSASGSPSSSISAPLRWQADENASWGPIGRRLSAFANSNGSQRRATKQERERPAGMRSSKGLRPDERTPLIRSGRPGVSYVDRGIDTEGGEYDDTEVDEDETHASRAAALRREEEQYAYITIGDAN</sequence>
<feature type="compositionally biased region" description="Acidic residues" evidence="1">
    <location>
        <begin position="232"/>
        <end position="245"/>
    </location>
</feature>
<feature type="region of interest" description="Disordered" evidence="1">
    <location>
        <begin position="175"/>
        <end position="245"/>
    </location>
</feature>
<feature type="region of interest" description="Disordered" evidence="1">
    <location>
        <begin position="48"/>
        <end position="157"/>
    </location>
</feature>
<keyword evidence="3" id="KW-1185">Reference proteome</keyword>
<proteinExistence type="predicted"/>
<protein>
    <submittedName>
        <fullName evidence="2">Uncharacterized protein</fullName>
    </submittedName>
</protein>
<dbReference type="EMBL" id="JANAWD010001002">
    <property type="protein sequence ID" value="KAJ3474690.1"/>
    <property type="molecule type" value="Genomic_DNA"/>
</dbReference>
<reference evidence="2" key="1">
    <citation type="submission" date="2022-07" db="EMBL/GenBank/DDBJ databases">
        <title>Genome Sequence of Physisporinus lineatus.</title>
        <authorList>
            <person name="Buettner E."/>
        </authorList>
    </citation>
    <scope>NUCLEOTIDE SEQUENCE</scope>
    <source>
        <strain evidence="2">VT162</strain>
    </source>
</reference>